<protein>
    <submittedName>
        <fullName evidence="2">Uncharacterized protein</fullName>
    </submittedName>
</protein>
<dbReference type="Proteomes" id="UP000797356">
    <property type="component" value="Chromosome 7"/>
</dbReference>
<gene>
    <name evidence="2" type="ORF">COCNU_07G013310</name>
</gene>
<sequence>MDASPSNVAPMDERRNDEVGDDDAKSDGSDSGEFSVEEDVPPYEVPLILEFGLVDTFDNDEAASHGVMPEHPFFGGNEELGKKIVFRSKKEVQHAVKQYAIRTHHPFKIIDDERLWYIKGHIHA</sequence>
<feature type="region of interest" description="Disordered" evidence="1">
    <location>
        <begin position="1"/>
        <end position="41"/>
    </location>
</feature>
<evidence type="ECO:0000256" key="1">
    <source>
        <dbReference type="SAM" id="MobiDB-lite"/>
    </source>
</evidence>
<dbReference type="AlphaFoldDB" id="A0A8K0N5Y1"/>
<keyword evidence="3" id="KW-1185">Reference proteome</keyword>
<accession>A0A8K0N5Y1</accession>
<reference evidence="2" key="1">
    <citation type="journal article" date="2017" name="Gigascience">
        <title>The genome draft of coconut (Cocos nucifera).</title>
        <authorList>
            <person name="Xiao Y."/>
            <person name="Xu P."/>
            <person name="Fan H."/>
            <person name="Baudouin L."/>
            <person name="Xia W."/>
            <person name="Bocs S."/>
            <person name="Xu J."/>
            <person name="Li Q."/>
            <person name="Guo A."/>
            <person name="Zhou L."/>
            <person name="Li J."/>
            <person name="Wu Y."/>
            <person name="Ma Z."/>
            <person name="Armero A."/>
            <person name="Issali A.E."/>
            <person name="Liu N."/>
            <person name="Peng M."/>
            <person name="Yang Y."/>
        </authorList>
    </citation>
    <scope>NUCLEOTIDE SEQUENCE</scope>
    <source>
        <tissue evidence="2">Spear leaf of Hainan Tall coconut</tissue>
    </source>
</reference>
<name>A0A8K0N5Y1_COCNU</name>
<comment type="caution">
    <text evidence="2">The sequence shown here is derived from an EMBL/GenBank/DDBJ whole genome shotgun (WGS) entry which is preliminary data.</text>
</comment>
<dbReference type="EMBL" id="CM017878">
    <property type="protein sequence ID" value="KAG1355219.1"/>
    <property type="molecule type" value="Genomic_DNA"/>
</dbReference>
<feature type="compositionally biased region" description="Basic and acidic residues" evidence="1">
    <location>
        <begin position="11"/>
        <end position="28"/>
    </location>
</feature>
<reference evidence="2" key="2">
    <citation type="submission" date="2019-07" db="EMBL/GenBank/DDBJ databases">
        <authorList>
            <person name="Yang Y."/>
            <person name="Bocs S."/>
            <person name="Baudouin L."/>
        </authorList>
    </citation>
    <scope>NUCLEOTIDE SEQUENCE</scope>
    <source>
        <tissue evidence="2">Spear leaf of Hainan Tall coconut</tissue>
    </source>
</reference>
<evidence type="ECO:0000313" key="2">
    <source>
        <dbReference type="EMBL" id="KAG1355219.1"/>
    </source>
</evidence>
<organism evidence="2 3">
    <name type="scientific">Cocos nucifera</name>
    <name type="common">Coconut palm</name>
    <dbReference type="NCBI Taxonomy" id="13894"/>
    <lineage>
        <taxon>Eukaryota</taxon>
        <taxon>Viridiplantae</taxon>
        <taxon>Streptophyta</taxon>
        <taxon>Embryophyta</taxon>
        <taxon>Tracheophyta</taxon>
        <taxon>Spermatophyta</taxon>
        <taxon>Magnoliopsida</taxon>
        <taxon>Liliopsida</taxon>
        <taxon>Arecaceae</taxon>
        <taxon>Arecoideae</taxon>
        <taxon>Cocoseae</taxon>
        <taxon>Attaleinae</taxon>
        <taxon>Cocos</taxon>
    </lineage>
</organism>
<proteinExistence type="predicted"/>
<evidence type="ECO:0000313" key="3">
    <source>
        <dbReference type="Proteomes" id="UP000797356"/>
    </source>
</evidence>